<dbReference type="Proteomes" id="UP000521676">
    <property type="component" value="Unassembled WGS sequence"/>
</dbReference>
<reference evidence="8 10" key="1">
    <citation type="submission" date="2020-06" db="EMBL/GenBank/DDBJ databases">
        <title>Anoxygenic phototrophic Chloroflexota member uses a Type I reaction center.</title>
        <authorList>
            <person name="Tsuji J.M."/>
            <person name="Shaw N.A."/>
            <person name="Nagashima S."/>
            <person name="Venkiteswaran J."/>
            <person name="Schiff S.L."/>
            <person name="Hanada S."/>
            <person name="Tank M."/>
            <person name="Neufeld J.D."/>
        </authorList>
    </citation>
    <scope>NUCLEOTIDE SEQUENCE [LARGE SCALE GENOMIC DNA]</scope>
    <source>
        <strain evidence="8">L227-S17</strain>
    </source>
</reference>
<evidence type="ECO:0000313" key="9">
    <source>
        <dbReference type="EMBL" id="WJW68959.1"/>
    </source>
</evidence>
<dbReference type="GO" id="GO:0000160">
    <property type="term" value="P:phosphorelay signal transduction system"/>
    <property type="evidence" value="ECO:0007669"/>
    <property type="project" value="UniProtKB-KW"/>
</dbReference>
<proteinExistence type="predicted"/>
<feature type="modified residue" description="4-aspartylphosphate" evidence="6">
    <location>
        <position position="53"/>
    </location>
</feature>
<dbReference type="InterPro" id="IPR011006">
    <property type="entry name" value="CheY-like_superfamily"/>
</dbReference>
<organism evidence="8 10">
    <name type="scientific">Candidatus Chlorohelix allophototropha</name>
    <dbReference type="NCBI Taxonomy" id="3003348"/>
    <lineage>
        <taxon>Bacteria</taxon>
        <taxon>Bacillati</taxon>
        <taxon>Chloroflexota</taxon>
        <taxon>Chloroflexia</taxon>
        <taxon>Candidatus Chloroheliales</taxon>
        <taxon>Candidatus Chloroheliaceae</taxon>
        <taxon>Candidatus Chlorohelix</taxon>
    </lineage>
</organism>
<dbReference type="CDD" id="cd17574">
    <property type="entry name" value="REC_OmpR"/>
    <property type="match status" value="1"/>
</dbReference>
<dbReference type="Pfam" id="PF00072">
    <property type="entry name" value="Response_reg"/>
    <property type="match status" value="1"/>
</dbReference>
<dbReference type="PANTHER" id="PTHR44591">
    <property type="entry name" value="STRESS RESPONSE REGULATOR PROTEIN 1"/>
    <property type="match status" value="1"/>
</dbReference>
<dbReference type="EMBL" id="CP128400">
    <property type="protein sequence ID" value="WJW68959.1"/>
    <property type="molecule type" value="Genomic_DNA"/>
</dbReference>
<dbReference type="EMBL" id="JACATZ010000003">
    <property type="protein sequence ID" value="NWJ49031.1"/>
    <property type="molecule type" value="Genomic_DNA"/>
</dbReference>
<dbReference type="Gene3D" id="3.40.50.2300">
    <property type="match status" value="1"/>
</dbReference>
<name>A0A8T7MAG6_9CHLR</name>
<dbReference type="FunFam" id="3.40.50.2300:FF:000001">
    <property type="entry name" value="DNA-binding response regulator PhoB"/>
    <property type="match status" value="1"/>
</dbReference>
<evidence type="ECO:0000256" key="2">
    <source>
        <dbReference type="ARBA" id="ARBA00023012"/>
    </source>
</evidence>
<protein>
    <submittedName>
        <fullName evidence="8">Response regulator</fullName>
    </submittedName>
</protein>
<keyword evidence="3" id="KW-0805">Transcription regulation</keyword>
<evidence type="ECO:0000256" key="6">
    <source>
        <dbReference type="PROSITE-ProRule" id="PRU00169"/>
    </source>
</evidence>
<keyword evidence="5" id="KW-0804">Transcription</keyword>
<evidence type="ECO:0000256" key="3">
    <source>
        <dbReference type="ARBA" id="ARBA00023015"/>
    </source>
</evidence>
<dbReference type="InterPro" id="IPR001789">
    <property type="entry name" value="Sig_transdc_resp-reg_receiver"/>
</dbReference>
<dbReference type="AlphaFoldDB" id="A0A8T7MAG6"/>
<evidence type="ECO:0000256" key="1">
    <source>
        <dbReference type="ARBA" id="ARBA00022553"/>
    </source>
</evidence>
<keyword evidence="11" id="KW-1185">Reference proteome</keyword>
<dbReference type="SMART" id="SM00448">
    <property type="entry name" value="REC"/>
    <property type="match status" value="1"/>
</dbReference>
<dbReference type="GO" id="GO:0003677">
    <property type="term" value="F:DNA binding"/>
    <property type="evidence" value="ECO:0007669"/>
    <property type="project" value="UniProtKB-KW"/>
</dbReference>
<evidence type="ECO:0000256" key="5">
    <source>
        <dbReference type="ARBA" id="ARBA00023163"/>
    </source>
</evidence>
<keyword evidence="2" id="KW-0902">Two-component regulatory system</keyword>
<gene>
    <name evidence="8" type="ORF">HXX08_24505</name>
    <name evidence="9" type="ORF">OZ401_004586</name>
</gene>
<evidence type="ECO:0000256" key="4">
    <source>
        <dbReference type="ARBA" id="ARBA00023125"/>
    </source>
</evidence>
<dbReference type="InterPro" id="IPR050595">
    <property type="entry name" value="Bact_response_regulator"/>
</dbReference>
<sequence length="120" mass="13532">MPHKILVVDDSPTERTLMSLPLQQAGYYIVTAVDGDDALDKIVKENPDLVVLDVVMPKKNGYQVCREIRTRLGKEKLPVIMLTTKSEASDKFWGMKQGANEYITKPFKGEELVAIVKRLL</sequence>
<evidence type="ECO:0000313" key="8">
    <source>
        <dbReference type="EMBL" id="NWJ49031.1"/>
    </source>
</evidence>
<dbReference type="Proteomes" id="UP001431572">
    <property type="component" value="Chromosome 2"/>
</dbReference>
<dbReference type="PANTHER" id="PTHR44591:SF14">
    <property type="entry name" value="PROTEIN PILG"/>
    <property type="match status" value="1"/>
</dbReference>
<dbReference type="RefSeq" id="WP_341470864.1">
    <property type="nucleotide sequence ID" value="NZ_CP128400.1"/>
</dbReference>
<dbReference type="PROSITE" id="PS50110">
    <property type="entry name" value="RESPONSE_REGULATORY"/>
    <property type="match status" value="1"/>
</dbReference>
<evidence type="ECO:0000313" key="11">
    <source>
        <dbReference type="Proteomes" id="UP001431572"/>
    </source>
</evidence>
<feature type="domain" description="Response regulatory" evidence="7">
    <location>
        <begin position="4"/>
        <end position="120"/>
    </location>
</feature>
<accession>A0A8T7MAG6</accession>
<evidence type="ECO:0000313" key="10">
    <source>
        <dbReference type="Proteomes" id="UP000521676"/>
    </source>
</evidence>
<keyword evidence="1 6" id="KW-0597">Phosphoprotein</keyword>
<dbReference type="SUPFAM" id="SSF52172">
    <property type="entry name" value="CheY-like"/>
    <property type="match status" value="1"/>
</dbReference>
<reference evidence="9" key="2">
    <citation type="journal article" date="2024" name="Nature">
        <title>Anoxygenic phototroph of the Chloroflexota uses a type I reaction centre.</title>
        <authorList>
            <person name="Tsuji J.M."/>
            <person name="Shaw N.A."/>
            <person name="Nagashima S."/>
            <person name="Venkiteswaran J.J."/>
            <person name="Schiff S.L."/>
            <person name="Watanabe T."/>
            <person name="Fukui M."/>
            <person name="Hanada S."/>
            <person name="Tank M."/>
            <person name="Neufeld J.D."/>
        </authorList>
    </citation>
    <scope>NUCLEOTIDE SEQUENCE</scope>
    <source>
        <strain evidence="9">L227-S17</strain>
    </source>
</reference>
<keyword evidence="4" id="KW-0238">DNA-binding</keyword>
<evidence type="ECO:0000259" key="7">
    <source>
        <dbReference type="PROSITE" id="PS50110"/>
    </source>
</evidence>